<dbReference type="SUPFAM" id="SSF50486">
    <property type="entry name" value="FMT C-terminal domain-like"/>
    <property type="match status" value="1"/>
</dbReference>
<keyword evidence="6 8" id="KW-0648">Protein biosynthesis</keyword>
<dbReference type="InterPro" id="IPR005794">
    <property type="entry name" value="Fmt"/>
</dbReference>
<feature type="domain" description="Formyl transferase C-terminal" evidence="10">
    <location>
        <begin position="210"/>
        <end position="318"/>
    </location>
</feature>
<comment type="caution">
    <text evidence="11">The sequence shown here is derived from an EMBL/GenBank/DDBJ whole genome shotgun (WGS) entry which is preliminary data.</text>
</comment>
<comment type="catalytic activity">
    <reaction evidence="7 8">
        <text>L-methionyl-tRNA(fMet) + (6R)-10-formyltetrahydrofolate = N-formyl-L-methionyl-tRNA(fMet) + (6S)-5,6,7,8-tetrahydrofolate + H(+)</text>
        <dbReference type="Rhea" id="RHEA:24380"/>
        <dbReference type="Rhea" id="RHEA-COMP:9952"/>
        <dbReference type="Rhea" id="RHEA-COMP:9953"/>
        <dbReference type="ChEBI" id="CHEBI:15378"/>
        <dbReference type="ChEBI" id="CHEBI:57453"/>
        <dbReference type="ChEBI" id="CHEBI:78530"/>
        <dbReference type="ChEBI" id="CHEBI:78844"/>
        <dbReference type="ChEBI" id="CHEBI:195366"/>
        <dbReference type="EC" id="2.1.2.9"/>
    </reaction>
</comment>
<evidence type="ECO:0000256" key="4">
    <source>
        <dbReference type="ARBA" id="ARBA00016014"/>
    </source>
</evidence>
<dbReference type="EMBL" id="JRGF01000006">
    <property type="protein sequence ID" value="KHE42139.1"/>
    <property type="molecule type" value="Genomic_DNA"/>
</dbReference>
<dbReference type="Gene3D" id="3.40.50.170">
    <property type="entry name" value="Formyl transferase, N-terminal domain"/>
    <property type="match status" value="1"/>
</dbReference>
<sequence>MAANPKTLRIVYMGTPDFAVAPLKALVEGGYHIVAVVTMPDKPAGRGLKLQESAVKRYAVSAGLPLLQPTDLKAEEFIAELTALRPDLGIVVAFRMLPRAVFELPRYGTFNLHASLLPQYRGAAPINWALINGERETGVTTFMLNPRMDEGAVIASRRVAIADDDNAGILHDKLMTEGARLVTESVNAVAADGFRPEPQAMKEELKPAPKIFKETCHVDFMAEGVRIVNLVRGVSPYPGAWAMLRERAVTDGVLIREGSVKFYSVVFLPDADVADAPGSVAVENGTMRIACRDGYILPQQVQPAGKQRMGIQEYLNGLKVRGELKFE</sequence>
<dbReference type="Proteomes" id="UP000030889">
    <property type="component" value="Unassembled WGS sequence"/>
</dbReference>
<dbReference type="RefSeq" id="WP_035473232.1">
    <property type="nucleotide sequence ID" value="NZ_JRGF01000006.1"/>
</dbReference>
<dbReference type="InterPro" id="IPR005793">
    <property type="entry name" value="Formyl_trans_C"/>
</dbReference>
<evidence type="ECO:0000259" key="10">
    <source>
        <dbReference type="Pfam" id="PF02911"/>
    </source>
</evidence>
<dbReference type="InterPro" id="IPR036477">
    <property type="entry name" value="Formyl_transf_N_sf"/>
</dbReference>
<protein>
    <recommendedName>
        <fullName evidence="4 8">Methionyl-tRNA formyltransferase</fullName>
        <ecNumber evidence="3 8">2.1.2.9</ecNumber>
    </recommendedName>
</protein>
<organism evidence="11 12">
    <name type="scientific">Alistipes inops</name>
    <dbReference type="NCBI Taxonomy" id="1501391"/>
    <lineage>
        <taxon>Bacteria</taxon>
        <taxon>Pseudomonadati</taxon>
        <taxon>Bacteroidota</taxon>
        <taxon>Bacteroidia</taxon>
        <taxon>Bacteroidales</taxon>
        <taxon>Rikenellaceae</taxon>
        <taxon>Alistipes</taxon>
    </lineage>
</organism>
<feature type="domain" description="Formyl transferase N-terminal" evidence="9">
    <location>
        <begin position="9"/>
        <end position="182"/>
    </location>
</feature>
<dbReference type="Pfam" id="PF02911">
    <property type="entry name" value="Formyl_trans_C"/>
    <property type="match status" value="1"/>
</dbReference>
<proteinExistence type="inferred from homology"/>
<evidence type="ECO:0000256" key="7">
    <source>
        <dbReference type="ARBA" id="ARBA00048558"/>
    </source>
</evidence>
<dbReference type="HAMAP" id="MF_00182">
    <property type="entry name" value="Formyl_trans"/>
    <property type="match status" value="1"/>
</dbReference>
<evidence type="ECO:0000256" key="5">
    <source>
        <dbReference type="ARBA" id="ARBA00022679"/>
    </source>
</evidence>
<dbReference type="EC" id="2.1.2.9" evidence="3 8"/>
<dbReference type="Pfam" id="PF00551">
    <property type="entry name" value="Formyl_trans_N"/>
    <property type="match status" value="1"/>
</dbReference>
<dbReference type="InterPro" id="IPR037022">
    <property type="entry name" value="Formyl_trans_C_sf"/>
</dbReference>
<dbReference type="CDD" id="cd08646">
    <property type="entry name" value="FMT_core_Met-tRNA-FMT_N"/>
    <property type="match status" value="1"/>
</dbReference>
<dbReference type="CDD" id="cd08704">
    <property type="entry name" value="Met_tRNA_FMT_C"/>
    <property type="match status" value="1"/>
</dbReference>
<evidence type="ECO:0000256" key="2">
    <source>
        <dbReference type="ARBA" id="ARBA00010699"/>
    </source>
</evidence>
<keyword evidence="12" id="KW-1185">Reference proteome</keyword>
<dbReference type="SUPFAM" id="SSF53328">
    <property type="entry name" value="Formyltransferase"/>
    <property type="match status" value="1"/>
</dbReference>
<name>A0ABR4YIP7_9BACT</name>
<comment type="similarity">
    <text evidence="2 8">Belongs to the Fmt family.</text>
</comment>
<dbReference type="NCBIfam" id="TIGR00460">
    <property type="entry name" value="fmt"/>
    <property type="match status" value="1"/>
</dbReference>
<reference evidence="11 12" key="1">
    <citation type="submission" date="2014-09" db="EMBL/GenBank/DDBJ databases">
        <title>Alistipes sp. 627, sp. nov., a novel member of the family Rikenellaceae isolated from human faeces.</title>
        <authorList>
            <person name="Shkoporov A.N."/>
            <person name="Chaplin A.V."/>
            <person name="Motuzova O.V."/>
            <person name="Kafarskaia L.I."/>
            <person name="Khokhlova E.V."/>
            <person name="Efimov B.A."/>
        </authorList>
    </citation>
    <scope>NUCLEOTIDE SEQUENCE [LARGE SCALE GENOMIC DNA]</scope>
    <source>
        <strain evidence="11 12">627</strain>
    </source>
</reference>
<keyword evidence="5 8" id="KW-0808">Transferase</keyword>
<evidence type="ECO:0000313" key="11">
    <source>
        <dbReference type="EMBL" id="KHE42139.1"/>
    </source>
</evidence>
<accession>A0ABR4YIP7</accession>
<gene>
    <name evidence="8" type="primary">fmt</name>
    <name evidence="11" type="ORF">LG35_06210</name>
</gene>
<dbReference type="PANTHER" id="PTHR11138">
    <property type="entry name" value="METHIONYL-TRNA FORMYLTRANSFERASE"/>
    <property type="match status" value="1"/>
</dbReference>
<dbReference type="Gene3D" id="3.10.25.10">
    <property type="entry name" value="Formyl transferase, C-terminal domain"/>
    <property type="match status" value="1"/>
</dbReference>
<dbReference type="InterPro" id="IPR044135">
    <property type="entry name" value="Met-tRNA-FMT_C"/>
</dbReference>
<comment type="function">
    <text evidence="1 8">Attaches a formyl group to the free amino group of methionyl-tRNA(fMet). The formyl group appears to play a dual role in the initiator identity of N-formylmethionyl-tRNA by promoting its recognition by IF2 and preventing the misappropriation of this tRNA by the elongation apparatus.</text>
</comment>
<dbReference type="PANTHER" id="PTHR11138:SF5">
    <property type="entry name" value="METHIONYL-TRNA FORMYLTRANSFERASE, MITOCHONDRIAL"/>
    <property type="match status" value="1"/>
</dbReference>
<dbReference type="InterPro" id="IPR002376">
    <property type="entry name" value="Formyl_transf_N"/>
</dbReference>
<dbReference type="InterPro" id="IPR041711">
    <property type="entry name" value="Met-tRNA-FMT_N"/>
</dbReference>
<evidence type="ECO:0000256" key="6">
    <source>
        <dbReference type="ARBA" id="ARBA00022917"/>
    </source>
</evidence>
<feature type="binding site" evidence="8">
    <location>
        <begin position="115"/>
        <end position="118"/>
    </location>
    <ligand>
        <name>(6S)-5,6,7,8-tetrahydrofolate</name>
        <dbReference type="ChEBI" id="CHEBI:57453"/>
    </ligand>
</feature>
<evidence type="ECO:0000256" key="3">
    <source>
        <dbReference type="ARBA" id="ARBA00012261"/>
    </source>
</evidence>
<evidence type="ECO:0000256" key="8">
    <source>
        <dbReference type="HAMAP-Rule" id="MF_00182"/>
    </source>
</evidence>
<evidence type="ECO:0000313" key="12">
    <source>
        <dbReference type="Proteomes" id="UP000030889"/>
    </source>
</evidence>
<dbReference type="InterPro" id="IPR011034">
    <property type="entry name" value="Formyl_transferase-like_C_sf"/>
</dbReference>
<evidence type="ECO:0000259" key="9">
    <source>
        <dbReference type="Pfam" id="PF00551"/>
    </source>
</evidence>
<evidence type="ECO:0000256" key="1">
    <source>
        <dbReference type="ARBA" id="ARBA00002606"/>
    </source>
</evidence>